<dbReference type="AlphaFoldDB" id="A0A8R7UBT2"/>
<dbReference type="EnsemblPlants" id="TuG1812G0500000643.01.T01">
    <property type="protein sequence ID" value="TuG1812G0500000643.01.T01.cds286241"/>
    <property type="gene ID" value="TuG1812G0500000643.01"/>
</dbReference>
<reference evidence="1" key="3">
    <citation type="submission" date="2022-06" db="UniProtKB">
        <authorList>
            <consortium name="EnsemblPlants"/>
        </authorList>
    </citation>
    <scope>IDENTIFICATION</scope>
</reference>
<protein>
    <submittedName>
        <fullName evidence="1">Uncharacterized protein</fullName>
    </submittedName>
</protein>
<organism evidence="1 2">
    <name type="scientific">Triticum urartu</name>
    <name type="common">Red wild einkorn</name>
    <name type="synonym">Crithodium urartu</name>
    <dbReference type="NCBI Taxonomy" id="4572"/>
    <lineage>
        <taxon>Eukaryota</taxon>
        <taxon>Viridiplantae</taxon>
        <taxon>Streptophyta</taxon>
        <taxon>Embryophyta</taxon>
        <taxon>Tracheophyta</taxon>
        <taxon>Spermatophyta</taxon>
        <taxon>Magnoliopsida</taxon>
        <taxon>Liliopsida</taxon>
        <taxon>Poales</taxon>
        <taxon>Poaceae</taxon>
        <taxon>BOP clade</taxon>
        <taxon>Pooideae</taxon>
        <taxon>Triticodae</taxon>
        <taxon>Triticeae</taxon>
        <taxon>Triticinae</taxon>
        <taxon>Triticum</taxon>
    </lineage>
</organism>
<evidence type="ECO:0000313" key="2">
    <source>
        <dbReference type="Proteomes" id="UP000015106"/>
    </source>
</evidence>
<dbReference type="Proteomes" id="UP000015106">
    <property type="component" value="Chromosome 5"/>
</dbReference>
<accession>A0A8R7UBT2</accession>
<keyword evidence="2" id="KW-1185">Reference proteome</keyword>
<reference evidence="2" key="1">
    <citation type="journal article" date="2013" name="Nature">
        <title>Draft genome of the wheat A-genome progenitor Triticum urartu.</title>
        <authorList>
            <person name="Ling H.Q."/>
            <person name="Zhao S."/>
            <person name="Liu D."/>
            <person name="Wang J."/>
            <person name="Sun H."/>
            <person name="Zhang C."/>
            <person name="Fan H."/>
            <person name="Li D."/>
            <person name="Dong L."/>
            <person name="Tao Y."/>
            <person name="Gao C."/>
            <person name="Wu H."/>
            <person name="Li Y."/>
            <person name="Cui Y."/>
            <person name="Guo X."/>
            <person name="Zheng S."/>
            <person name="Wang B."/>
            <person name="Yu K."/>
            <person name="Liang Q."/>
            <person name="Yang W."/>
            <person name="Lou X."/>
            <person name="Chen J."/>
            <person name="Feng M."/>
            <person name="Jian J."/>
            <person name="Zhang X."/>
            <person name="Luo G."/>
            <person name="Jiang Y."/>
            <person name="Liu J."/>
            <person name="Wang Z."/>
            <person name="Sha Y."/>
            <person name="Zhang B."/>
            <person name="Wu H."/>
            <person name="Tang D."/>
            <person name="Shen Q."/>
            <person name="Xue P."/>
            <person name="Zou S."/>
            <person name="Wang X."/>
            <person name="Liu X."/>
            <person name="Wang F."/>
            <person name="Yang Y."/>
            <person name="An X."/>
            <person name="Dong Z."/>
            <person name="Zhang K."/>
            <person name="Zhang X."/>
            <person name="Luo M.C."/>
            <person name="Dvorak J."/>
            <person name="Tong Y."/>
            <person name="Wang J."/>
            <person name="Yang H."/>
            <person name="Li Z."/>
            <person name="Wang D."/>
            <person name="Zhang A."/>
            <person name="Wang J."/>
        </authorList>
    </citation>
    <scope>NUCLEOTIDE SEQUENCE</scope>
    <source>
        <strain evidence="2">cv. G1812</strain>
    </source>
</reference>
<evidence type="ECO:0000313" key="1">
    <source>
        <dbReference type="EnsemblPlants" id="TuG1812G0500000643.01.T01.cds286241"/>
    </source>
</evidence>
<sequence length="59" mass="6899">MIHPLGSYCCILLWNSFWPPYISNRCQKLFPKIIQGAHKMYMYPSMPTSPQVSFCVCKL</sequence>
<dbReference type="Gramene" id="TuG1812G0500000643.01.T01">
    <property type="protein sequence ID" value="TuG1812G0500000643.01.T01.cds286241"/>
    <property type="gene ID" value="TuG1812G0500000643.01"/>
</dbReference>
<name>A0A8R7UBT2_TRIUA</name>
<proteinExistence type="predicted"/>
<reference evidence="1" key="2">
    <citation type="submission" date="2018-03" db="EMBL/GenBank/DDBJ databases">
        <title>The Triticum urartu genome reveals the dynamic nature of wheat genome evolution.</title>
        <authorList>
            <person name="Ling H."/>
            <person name="Ma B."/>
            <person name="Shi X."/>
            <person name="Liu H."/>
            <person name="Dong L."/>
            <person name="Sun H."/>
            <person name="Cao Y."/>
            <person name="Gao Q."/>
            <person name="Zheng S."/>
            <person name="Li Y."/>
            <person name="Yu Y."/>
            <person name="Du H."/>
            <person name="Qi M."/>
            <person name="Li Y."/>
            <person name="Yu H."/>
            <person name="Cui Y."/>
            <person name="Wang N."/>
            <person name="Chen C."/>
            <person name="Wu H."/>
            <person name="Zhao Y."/>
            <person name="Zhang J."/>
            <person name="Li Y."/>
            <person name="Zhou W."/>
            <person name="Zhang B."/>
            <person name="Hu W."/>
            <person name="Eijk M."/>
            <person name="Tang J."/>
            <person name="Witsenboer H."/>
            <person name="Zhao S."/>
            <person name="Li Z."/>
            <person name="Zhang A."/>
            <person name="Wang D."/>
            <person name="Liang C."/>
        </authorList>
    </citation>
    <scope>NUCLEOTIDE SEQUENCE [LARGE SCALE GENOMIC DNA]</scope>
    <source>
        <strain evidence="1">cv. G1812</strain>
    </source>
</reference>